<dbReference type="GO" id="GO:0005509">
    <property type="term" value="F:calcium ion binding"/>
    <property type="evidence" value="ECO:0007669"/>
    <property type="project" value="InterPro"/>
</dbReference>
<feature type="compositionally biased region" description="Low complexity" evidence="1">
    <location>
        <begin position="170"/>
        <end position="183"/>
    </location>
</feature>
<feature type="compositionally biased region" description="Low complexity" evidence="1">
    <location>
        <begin position="356"/>
        <end position="371"/>
    </location>
</feature>
<feature type="domain" description="EF-hand" evidence="2">
    <location>
        <begin position="23"/>
        <end position="58"/>
    </location>
</feature>
<reference evidence="4" key="1">
    <citation type="submission" date="2020-12" db="UniProtKB">
        <authorList>
            <consortium name="WormBaseParasite"/>
        </authorList>
    </citation>
    <scope>IDENTIFICATION</scope>
    <source>
        <strain evidence="4">MHco3</strain>
    </source>
</reference>
<feature type="region of interest" description="Disordered" evidence="1">
    <location>
        <begin position="456"/>
        <end position="475"/>
    </location>
</feature>
<dbReference type="InterPro" id="IPR002048">
    <property type="entry name" value="EF_hand_dom"/>
</dbReference>
<feature type="compositionally biased region" description="Low complexity" evidence="1">
    <location>
        <begin position="289"/>
        <end position="323"/>
    </location>
</feature>
<protein>
    <submittedName>
        <fullName evidence="4">EF-hand domain-containing protein</fullName>
    </submittedName>
</protein>
<keyword evidence="3" id="KW-1185">Reference proteome</keyword>
<feature type="compositionally biased region" description="Basic and acidic residues" evidence="1">
    <location>
        <begin position="211"/>
        <end position="222"/>
    </location>
</feature>
<feature type="region of interest" description="Disordered" evidence="1">
    <location>
        <begin position="66"/>
        <end position="386"/>
    </location>
</feature>
<name>A0A7I4Y9N5_HAECO</name>
<feature type="compositionally biased region" description="Basic and acidic residues" evidence="1">
    <location>
        <begin position="81"/>
        <end position="101"/>
    </location>
</feature>
<sequence length="521" mass="56381">TFDRNKDGQVSYEEIKREILRSTDGFTLKQVFKAVDFDKDFYLTADEYLALLNELELRQKEGNLSVTPKTIAMPSSTDASRTMRRERVSSAEKGADNERHSSPPSEASPSSASSVEPGVTVAEESSTELSSATSADDKEETTPDATSTSEVSSSTDVHIRSERDAEEESPSSTPATSQSVSTSHASTEDAEESTDVVKSKSSVIRTVTNIRLRDRRSVEKEPSSASPDPDSTSAPSTDAEEPTTKASSTDSTTDETETVKEVTSEKSASSSTAEPVARIQIRSAEEDSSSSVSLDETSSTSSEPEQTTPETDSTDPTSASSPKASKKMVAVDADSTSSVSKLTAIQIRTKREAEKVSSPSTSLFLNSSESSSVEDEEVILERNSTRVSSKASSLLDAIRVRDKRSNDGGMIRVSPSQVIHELSTDEEPAVEEKAISPWKAAQRRLAAERRLKQFAAASRRTKREKIETGETAPPLIEPFTELPKAEMLRLSLTVTQNLRGGKFKPSIAESVTVPYDSKDFN</sequence>
<dbReference type="OrthoDB" id="5845353at2759"/>
<evidence type="ECO:0000313" key="4">
    <source>
        <dbReference type="WBParaSite" id="HCON_00073555-00001"/>
    </source>
</evidence>
<dbReference type="WBParaSite" id="HCON_00073555-00001">
    <property type="protein sequence ID" value="HCON_00073555-00001"/>
    <property type="gene ID" value="HCON_00073555"/>
</dbReference>
<organism evidence="3 4">
    <name type="scientific">Haemonchus contortus</name>
    <name type="common">Barber pole worm</name>
    <dbReference type="NCBI Taxonomy" id="6289"/>
    <lineage>
        <taxon>Eukaryota</taxon>
        <taxon>Metazoa</taxon>
        <taxon>Ecdysozoa</taxon>
        <taxon>Nematoda</taxon>
        <taxon>Chromadorea</taxon>
        <taxon>Rhabditida</taxon>
        <taxon>Rhabditina</taxon>
        <taxon>Rhabditomorpha</taxon>
        <taxon>Strongyloidea</taxon>
        <taxon>Trichostrongylidae</taxon>
        <taxon>Haemonchus</taxon>
    </lineage>
</organism>
<accession>A0A7I4Y9N5</accession>
<feature type="compositionally biased region" description="Polar residues" evidence="1">
    <location>
        <begin position="66"/>
        <end position="80"/>
    </location>
</feature>
<feature type="compositionally biased region" description="Low complexity" evidence="1">
    <location>
        <begin position="102"/>
        <end position="134"/>
    </location>
</feature>
<evidence type="ECO:0000256" key="1">
    <source>
        <dbReference type="SAM" id="MobiDB-lite"/>
    </source>
</evidence>
<feature type="compositionally biased region" description="Low complexity" evidence="1">
    <location>
        <begin position="146"/>
        <end position="155"/>
    </location>
</feature>
<evidence type="ECO:0000259" key="2">
    <source>
        <dbReference type="PROSITE" id="PS50222"/>
    </source>
</evidence>
<proteinExistence type="predicted"/>
<dbReference type="InterPro" id="IPR011992">
    <property type="entry name" value="EF-hand-dom_pair"/>
</dbReference>
<dbReference type="OMA" id="HEISNEH"/>
<dbReference type="PROSITE" id="PS50222">
    <property type="entry name" value="EF_HAND_2"/>
    <property type="match status" value="1"/>
</dbReference>
<feature type="compositionally biased region" description="Low complexity" evidence="1">
    <location>
        <begin position="223"/>
        <end position="237"/>
    </location>
</feature>
<evidence type="ECO:0000313" key="3">
    <source>
        <dbReference type="Proteomes" id="UP000025227"/>
    </source>
</evidence>
<feature type="compositionally biased region" description="Low complexity" evidence="1">
    <location>
        <begin position="330"/>
        <end position="340"/>
    </location>
</feature>
<feature type="compositionally biased region" description="Polar residues" evidence="1">
    <location>
        <begin position="199"/>
        <end position="209"/>
    </location>
</feature>
<dbReference type="SUPFAM" id="SSF47473">
    <property type="entry name" value="EF-hand"/>
    <property type="match status" value="1"/>
</dbReference>
<dbReference type="Gene3D" id="1.10.238.10">
    <property type="entry name" value="EF-hand"/>
    <property type="match status" value="1"/>
</dbReference>
<dbReference type="AlphaFoldDB" id="A0A7I4Y9N5"/>
<dbReference type="Proteomes" id="UP000025227">
    <property type="component" value="Unplaced"/>
</dbReference>